<evidence type="ECO:0000256" key="11">
    <source>
        <dbReference type="ARBA" id="ARBA00022989"/>
    </source>
</evidence>
<comment type="cofactor">
    <cofactor evidence="1 17">
        <name>Mn(2+)</name>
        <dbReference type="ChEBI" id="CHEBI:29035"/>
    </cofactor>
</comment>
<protein>
    <recommendedName>
        <fullName evidence="17">Polypeptide N-acetylgalactosaminyltransferase</fullName>
        <ecNumber evidence="17">2.4.1.-</ecNumber>
    </recommendedName>
    <alternativeName>
        <fullName evidence="17">Protein-UDP acetylgalactosaminyltransferase</fullName>
    </alternativeName>
</protein>
<dbReference type="SUPFAM" id="SSF50370">
    <property type="entry name" value="Ricin B-like lectins"/>
    <property type="match status" value="1"/>
</dbReference>
<evidence type="ECO:0000313" key="20">
    <source>
        <dbReference type="EMBL" id="GMT17169.1"/>
    </source>
</evidence>
<evidence type="ECO:0000256" key="5">
    <source>
        <dbReference type="ARBA" id="ARBA00022676"/>
    </source>
</evidence>
<comment type="similarity">
    <text evidence="4 17">Belongs to the glycosyltransferase 2 family. GalNAc-T subfamily.</text>
</comment>
<dbReference type="GO" id="GO:0046872">
    <property type="term" value="F:metal ion binding"/>
    <property type="evidence" value="ECO:0007669"/>
    <property type="project" value="UniProtKB-KW"/>
</dbReference>
<proteinExistence type="inferred from homology"/>
<dbReference type="AlphaFoldDB" id="A0AAV5VH36"/>
<dbReference type="Gene3D" id="3.90.550.10">
    <property type="entry name" value="Spore Coat Polysaccharide Biosynthesis Protein SpsA, Chain A"/>
    <property type="match status" value="1"/>
</dbReference>
<dbReference type="PANTHER" id="PTHR11675:SF118">
    <property type="entry name" value="POLYPEPTIDE N-ACETYLGALACTOSAMINYLTRANSFERASE 3"/>
    <property type="match status" value="1"/>
</dbReference>
<keyword evidence="21" id="KW-1185">Reference proteome</keyword>
<keyword evidence="9 17" id="KW-0430">Lectin</keyword>
<keyword evidence="10" id="KW-0735">Signal-anchor</keyword>
<dbReference type="FunFam" id="3.90.550.10:FF:000021">
    <property type="entry name" value="Polypeptide N-acetylgalactosaminyltransferase"/>
    <property type="match status" value="1"/>
</dbReference>
<dbReference type="InterPro" id="IPR045885">
    <property type="entry name" value="GalNAc-T"/>
</dbReference>
<feature type="non-terminal residue" evidence="20">
    <location>
        <position position="1"/>
    </location>
</feature>
<keyword evidence="6 17" id="KW-0808">Transferase</keyword>
<evidence type="ECO:0000256" key="15">
    <source>
        <dbReference type="ARBA" id="ARBA00023180"/>
    </source>
</evidence>
<feature type="domain" description="Ricin B lectin" evidence="19">
    <location>
        <begin position="480"/>
        <end position="618"/>
    </location>
</feature>
<dbReference type="InterPro" id="IPR029044">
    <property type="entry name" value="Nucleotide-diphossugar_trans"/>
</dbReference>
<dbReference type="GO" id="GO:0030246">
    <property type="term" value="F:carbohydrate binding"/>
    <property type="evidence" value="ECO:0007669"/>
    <property type="project" value="UniProtKB-KW"/>
</dbReference>
<evidence type="ECO:0000256" key="8">
    <source>
        <dbReference type="ARBA" id="ARBA00022723"/>
    </source>
</evidence>
<keyword evidence="5 17" id="KW-0328">Glycosyltransferase</keyword>
<dbReference type="EMBL" id="BTSY01000003">
    <property type="protein sequence ID" value="GMT17169.1"/>
    <property type="molecule type" value="Genomic_DNA"/>
</dbReference>
<dbReference type="GO" id="GO:0000139">
    <property type="term" value="C:Golgi membrane"/>
    <property type="evidence" value="ECO:0007669"/>
    <property type="project" value="UniProtKB-SubCell"/>
</dbReference>
<keyword evidence="12 17" id="KW-0333">Golgi apparatus</keyword>
<dbReference type="PROSITE" id="PS50231">
    <property type="entry name" value="RICIN_B_LECTIN"/>
    <property type="match status" value="1"/>
</dbReference>
<gene>
    <name evidence="20" type="ORF">PFISCL1PPCAC_8466</name>
</gene>
<dbReference type="Pfam" id="PF00652">
    <property type="entry name" value="Ricin_B_lectin"/>
    <property type="match status" value="1"/>
</dbReference>
<evidence type="ECO:0000256" key="2">
    <source>
        <dbReference type="ARBA" id="ARBA00004323"/>
    </source>
</evidence>
<dbReference type="SMART" id="SM00458">
    <property type="entry name" value="RICIN"/>
    <property type="match status" value="1"/>
</dbReference>
<dbReference type="GO" id="GO:0004653">
    <property type="term" value="F:polypeptide N-acetylgalactosaminyltransferase activity"/>
    <property type="evidence" value="ECO:0007669"/>
    <property type="project" value="UniProtKB-ARBA"/>
</dbReference>
<comment type="pathway">
    <text evidence="3 17">Protein modification; protein glycosylation.</text>
</comment>
<dbReference type="GO" id="GO:0006493">
    <property type="term" value="P:protein O-linked glycosylation"/>
    <property type="evidence" value="ECO:0007669"/>
    <property type="project" value="TreeGrafter"/>
</dbReference>
<comment type="caution">
    <text evidence="20">The sequence shown here is derived from an EMBL/GenBank/DDBJ whole genome shotgun (WGS) entry which is preliminary data.</text>
</comment>
<evidence type="ECO:0000256" key="7">
    <source>
        <dbReference type="ARBA" id="ARBA00022692"/>
    </source>
</evidence>
<feature type="transmembrane region" description="Helical" evidence="17">
    <location>
        <begin position="24"/>
        <end position="47"/>
    </location>
</feature>
<dbReference type="Proteomes" id="UP001432322">
    <property type="component" value="Unassembled WGS sequence"/>
</dbReference>
<dbReference type="EC" id="2.4.1.-" evidence="17"/>
<reference evidence="20" key="1">
    <citation type="submission" date="2023-10" db="EMBL/GenBank/DDBJ databases">
        <title>Genome assembly of Pristionchus species.</title>
        <authorList>
            <person name="Yoshida K."/>
            <person name="Sommer R.J."/>
        </authorList>
    </citation>
    <scope>NUCLEOTIDE SEQUENCE</scope>
    <source>
        <strain evidence="20">RS5133</strain>
    </source>
</reference>
<dbReference type="InterPro" id="IPR000772">
    <property type="entry name" value="Ricin_B_lectin"/>
</dbReference>
<evidence type="ECO:0000256" key="3">
    <source>
        <dbReference type="ARBA" id="ARBA00004922"/>
    </source>
</evidence>
<evidence type="ECO:0000256" key="13">
    <source>
        <dbReference type="ARBA" id="ARBA00023136"/>
    </source>
</evidence>
<evidence type="ECO:0000256" key="18">
    <source>
        <dbReference type="SAM" id="MobiDB-lite"/>
    </source>
</evidence>
<keyword evidence="7 17" id="KW-0812">Transmembrane</keyword>
<feature type="region of interest" description="Disordered" evidence="18">
    <location>
        <begin position="589"/>
        <end position="644"/>
    </location>
</feature>
<evidence type="ECO:0000313" key="21">
    <source>
        <dbReference type="Proteomes" id="UP001432322"/>
    </source>
</evidence>
<keyword evidence="11 17" id="KW-1133">Transmembrane helix</keyword>
<evidence type="ECO:0000256" key="6">
    <source>
        <dbReference type="ARBA" id="ARBA00022679"/>
    </source>
</evidence>
<evidence type="ECO:0000256" key="4">
    <source>
        <dbReference type="ARBA" id="ARBA00005680"/>
    </source>
</evidence>
<dbReference type="Pfam" id="PF00535">
    <property type="entry name" value="Glycos_transf_2"/>
    <property type="match status" value="1"/>
</dbReference>
<dbReference type="PANTHER" id="PTHR11675">
    <property type="entry name" value="N-ACETYLGALACTOSAMINYLTRANSFERASE"/>
    <property type="match status" value="1"/>
</dbReference>
<evidence type="ECO:0000256" key="17">
    <source>
        <dbReference type="RuleBase" id="RU361242"/>
    </source>
</evidence>
<keyword evidence="15" id="KW-0325">Glycoprotein</keyword>
<feature type="compositionally biased region" description="Basic and acidic residues" evidence="18">
    <location>
        <begin position="605"/>
        <end position="627"/>
    </location>
</feature>
<dbReference type="Gene3D" id="2.80.10.50">
    <property type="match status" value="1"/>
</dbReference>
<accession>A0AAV5VH36</accession>
<keyword evidence="14 17" id="KW-1015">Disulfide bond</keyword>
<keyword evidence="13 17" id="KW-0472">Membrane</keyword>
<evidence type="ECO:0000256" key="12">
    <source>
        <dbReference type="ARBA" id="ARBA00023034"/>
    </source>
</evidence>
<dbReference type="SUPFAM" id="SSF53448">
    <property type="entry name" value="Nucleotide-diphospho-sugar transferases"/>
    <property type="match status" value="1"/>
</dbReference>
<evidence type="ECO:0000256" key="16">
    <source>
        <dbReference type="ARBA" id="ARBA00023211"/>
    </source>
</evidence>
<evidence type="ECO:0000256" key="10">
    <source>
        <dbReference type="ARBA" id="ARBA00022968"/>
    </source>
</evidence>
<keyword evidence="8" id="KW-0479">Metal-binding</keyword>
<comment type="subcellular location">
    <subcellularLocation>
        <location evidence="2 17">Golgi apparatus membrane</location>
        <topology evidence="2 17">Single-pass type II membrane protein</topology>
    </subcellularLocation>
</comment>
<dbReference type="InterPro" id="IPR001173">
    <property type="entry name" value="Glyco_trans_2-like"/>
</dbReference>
<evidence type="ECO:0000259" key="19">
    <source>
        <dbReference type="SMART" id="SM00458"/>
    </source>
</evidence>
<keyword evidence="16 17" id="KW-0464">Manganese</keyword>
<feature type="compositionally biased region" description="Polar residues" evidence="18">
    <location>
        <begin position="633"/>
        <end position="644"/>
    </location>
</feature>
<sequence length="644" mass="73620">LGRGPAGGLMIANNRIKKRLKKRIFLLLIVLGFLLSWSFLTFVILYLQDAIFATPPPPKDDSFDNSYMAKGVQVVIGHYNGNLPKDKHNFTQEELDTNEYSPVADWGEKGRAVNLNMTEEILSARTFGINQFNLYVSDRVSVTRSLPDMRRRECRSLKYRVDLPSTSVIIVFHNEALSTLLRSVNSIITRSPRQLLKEIILVDDFSKRSFLRGPLEDALATLSTRVPIKIIRARERIGLIRARMIGATHATGDVLTFLDSHIECTEGWLEPLLERIRENRKNVVCPIIDVINDATFAYQKGIEMFRGGFNWNLQFRWYSMPSDMIHARVGDHTKPIESPTMAGGLFSMDRRYFEELGTYDPGMDIWGGENLEMSFRIWQCGGRIEIVPCSHVGHIFRKSSPHDFPGRTSGSILNANLMRVAEVWMDEWKWLFYKTAPQALKMRDSIDVSERVELRKRLRCKSFQWYLDNVFTDHFLPTNQSVFGRISSSSSLCLLSRPSSESGVKRHRLTLSKCTLGFDLWQLWVLTADGRIRSDEHQCMSATPTGFSNNGEYTVQVRECGEYSHERWTYSARSRSFVHVDSGLCLTLPSDTGDSREGNSPPLVERCRGREEQEWRVSPVRWEHQSIGEDTAAPQNNNTVTSSP</sequence>
<name>A0AAV5VH36_9BILA</name>
<organism evidence="20 21">
    <name type="scientific">Pristionchus fissidentatus</name>
    <dbReference type="NCBI Taxonomy" id="1538716"/>
    <lineage>
        <taxon>Eukaryota</taxon>
        <taxon>Metazoa</taxon>
        <taxon>Ecdysozoa</taxon>
        <taxon>Nematoda</taxon>
        <taxon>Chromadorea</taxon>
        <taxon>Rhabditida</taxon>
        <taxon>Rhabditina</taxon>
        <taxon>Diplogasteromorpha</taxon>
        <taxon>Diplogasteroidea</taxon>
        <taxon>Neodiplogasteridae</taxon>
        <taxon>Pristionchus</taxon>
    </lineage>
</organism>
<evidence type="ECO:0000256" key="9">
    <source>
        <dbReference type="ARBA" id="ARBA00022734"/>
    </source>
</evidence>
<evidence type="ECO:0000256" key="14">
    <source>
        <dbReference type="ARBA" id="ARBA00023157"/>
    </source>
</evidence>
<evidence type="ECO:0000256" key="1">
    <source>
        <dbReference type="ARBA" id="ARBA00001936"/>
    </source>
</evidence>
<dbReference type="InterPro" id="IPR035992">
    <property type="entry name" value="Ricin_B-like_lectins"/>
</dbReference>
<dbReference type="CDD" id="cd02510">
    <property type="entry name" value="pp-GalNAc-T"/>
    <property type="match status" value="1"/>
</dbReference>